<protein>
    <recommendedName>
        <fullName evidence="5">Lipoprotein</fullName>
    </recommendedName>
</protein>
<feature type="chain" id="PRO_5032772320" description="Lipoprotein" evidence="2">
    <location>
        <begin position="20"/>
        <end position="99"/>
    </location>
</feature>
<feature type="compositionally biased region" description="Low complexity" evidence="1">
    <location>
        <begin position="26"/>
        <end position="40"/>
    </location>
</feature>
<evidence type="ECO:0008006" key="5">
    <source>
        <dbReference type="Google" id="ProtNLM"/>
    </source>
</evidence>
<dbReference type="PROSITE" id="PS51257">
    <property type="entry name" value="PROKAR_LIPOPROTEIN"/>
    <property type="match status" value="1"/>
</dbReference>
<evidence type="ECO:0000313" key="3">
    <source>
        <dbReference type="EMBL" id="MXP65659.1"/>
    </source>
</evidence>
<accession>A0A845BQI3</accession>
<evidence type="ECO:0000256" key="2">
    <source>
        <dbReference type="SAM" id="SignalP"/>
    </source>
</evidence>
<sequence>MHRRAWLGMGWVLGLAACAAQPAAPEAMSPAMPAAAPGRASGQPERDRAAELACIRRGREAEVMQPWLGANNPRAAVIGARVRNDCLEGYRRGAGLPGP</sequence>
<feature type="signal peptide" evidence="2">
    <location>
        <begin position="1"/>
        <end position="19"/>
    </location>
</feature>
<dbReference type="OrthoDB" id="9915890at2"/>
<dbReference type="RefSeq" id="WP_160939067.1">
    <property type="nucleotide sequence ID" value="NZ_SNVJ01000025.1"/>
</dbReference>
<dbReference type="Proteomes" id="UP000460715">
    <property type="component" value="Unassembled WGS sequence"/>
</dbReference>
<comment type="caution">
    <text evidence="3">The sequence shown here is derived from an EMBL/GenBank/DDBJ whole genome shotgun (WGS) entry which is preliminary data.</text>
</comment>
<evidence type="ECO:0000256" key="1">
    <source>
        <dbReference type="SAM" id="MobiDB-lite"/>
    </source>
</evidence>
<reference evidence="3 4" key="1">
    <citation type="submission" date="2019-03" db="EMBL/GenBank/DDBJ databases">
        <title>Roseomonas sp. a novel Roseomonas species isolated from Sea whip Gorgonian.</title>
        <authorList>
            <person name="Li F."/>
            <person name="Pan X."/>
            <person name="Huang S."/>
            <person name="Li Z."/>
            <person name="Meng B."/>
        </authorList>
    </citation>
    <scope>NUCLEOTIDE SEQUENCE [LARGE SCALE GENOMIC DNA]</scope>
    <source>
        <strain evidence="3 4">M0104</strain>
    </source>
</reference>
<evidence type="ECO:0000313" key="4">
    <source>
        <dbReference type="Proteomes" id="UP000460715"/>
    </source>
</evidence>
<name>A0A845BQI3_9PROT</name>
<dbReference type="EMBL" id="SNVJ01000025">
    <property type="protein sequence ID" value="MXP65659.1"/>
    <property type="molecule type" value="Genomic_DNA"/>
</dbReference>
<dbReference type="AlphaFoldDB" id="A0A845BQI3"/>
<proteinExistence type="predicted"/>
<feature type="region of interest" description="Disordered" evidence="1">
    <location>
        <begin position="26"/>
        <end position="50"/>
    </location>
</feature>
<keyword evidence="2" id="KW-0732">Signal</keyword>
<organism evidence="3 4">
    <name type="scientific">Teichococcus coralli</name>
    <dbReference type="NCBI Taxonomy" id="2545983"/>
    <lineage>
        <taxon>Bacteria</taxon>
        <taxon>Pseudomonadati</taxon>
        <taxon>Pseudomonadota</taxon>
        <taxon>Alphaproteobacteria</taxon>
        <taxon>Acetobacterales</taxon>
        <taxon>Roseomonadaceae</taxon>
        <taxon>Roseomonas</taxon>
    </lineage>
</organism>
<keyword evidence="4" id="KW-1185">Reference proteome</keyword>
<gene>
    <name evidence="3" type="ORF">E0493_20115</name>
</gene>